<keyword evidence="5 13" id="KW-0227">DNA damage</keyword>
<dbReference type="NCBIfam" id="NF003673">
    <property type="entry name" value="PRK05298.1"/>
    <property type="match status" value="1"/>
</dbReference>
<keyword evidence="4 13" id="KW-0547">Nucleotide-binding</keyword>
<dbReference type="PROSITE" id="PS51192">
    <property type="entry name" value="HELICASE_ATP_BIND_1"/>
    <property type="match status" value="1"/>
</dbReference>
<comment type="subcellular location">
    <subcellularLocation>
        <location evidence="1 13 14">Cytoplasm</location>
    </subcellularLocation>
</comment>
<dbReference type="PROSITE" id="PS51194">
    <property type="entry name" value="HELICASE_CTER"/>
    <property type="match status" value="1"/>
</dbReference>
<dbReference type="GO" id="GO:0005524">
    <property type="term" value="F:ATP binding"/>
    <property type="evidence" value="ECO:0007669"/>
    <property type="project" value="UniProtKB-UniRule"/>
</dbReference>
<evidence type="ECO:0000256" key="4">
    <source>
        <dbReference type="ARBA" id="ARBA00022741"/>
    </source>
</evidence>
<dbReference type="PANTHER" id="PTHR24029">
    <property type="entry name" value="UVRABC SYSTEM PROTEIN B"/>
    <property type="match status" value="1"/>
</dbReference>
<evidence type="ECO:0000256" key="11">
    <source>
        <dbReference type="ARBA" id="ARBA00026033"/>
    </source>
</evidence>
<keyword evidence="10 13" id="KW-0742">SOS response</keyword>
<dbReference type="HAMAP" id="MF_00204">
    <property type="entry name" value="UvrB"/>
    <property type="match status" value="1"/>
</dbReference>
<dbReference type="GO" id="GO:0009380">
    <property type="term" value="C:excinuclease repair complex"/>
    <property type="evidence" value="ECO:0007669"/>
    <property type="project" value="InterPro"/>
</dbReference>
<evidence type="ECO:0000256" key="2">
    <source>
        <dbReference type="ARBA" id="ARBA00008533"/>
    </source>
</evidence>
<comment type="function">
    <text evidence="13">The UvrABC repair system catalyzes the recognition and processing of DNA lesions. A damage recognition complex composed of 2 UvrA and 2 UvrB subunits scans DNA for abnormalities. Upon binding of the UvrA(2)B(2) complex to a putative damaged site, the DNA wraps around one UvrB monomer. DNA wrap is dependent on ATP binding by UvrB and probably causes local melting of the DNA helix, facilitating insertion of UvrB beta-hairpin between the DNA strands. Then UvrB probes one DNA strand for the presence of a lesion. If a lesion is found the UvrA subunits dissociate and the UvrB-DNA preincision complex is formed. This complex is subsequently bound by UvrC and the second UvrB is released. If no lesion is found, the DNA wraps around the other UvrB subunit that will check the other stand for damage.</text>
</comment>
<accession>A0A0K1PKQ6</accession>
<evidence type="ECO:0000259" key="18">
    <source>
        <dbReference type="PROSITE" id="PS51194"/>
    </source>
</evidence>
<evidence type="ECO:0000256" key="13">
    <source>
        <dbReference type="HAMAP-Rule" id="MF_00204"/>
    </source>
</evidence>
<dbReference type="PATRIC" id="fig|1391654.3.peg.790"/>
<keyword evidence="20" id="KW-1185">Reference proteome</keyword>
<dbReference type="PANTHER" id="PTHR24029:SF0">
    <property type="entry name" value="UVRABC SYSTEM PROTEIN B"/>
    <property type="match status" value="1"/>
</dbReference>
<evidence type="ECO:0000256" key="3">
    <source>
        <dbReference type="ARBA" id="ARBA00022490"/>
    </source>
</evidence>
<comment type="subunit">
    <text evidence="11 13 14">Forms a heterotetramer with UvrA during the search for lesions. Interacts with UvrC in an incision complex.</text>
</comment>
<dbReference type="Pfam" id="PF12344">
    <property type="entry name" value="UvrB"/>
    <property type="match status" value="1"/>
</dbReference>
<comment type="domain">
    <text evidence="13">The beta-hairpin motif is involved in DNA binding.</text>
</comment>
<evidence type="ECO:0000313" key="20">
    <source>
        <dbReference type="Proteomes" id="UP000064967"/>
    </source>
</evidence>
<dbReference type="InterPro" id="IPR001650">
    <property type="entry name" value="Helicase_C-like"/>
</dbReference>
<dbReference type="NCBIfam" id="TIGR00631">
    <property type="entry name" value="uvrb"/>
    <property type="match status" value="1"/>
</dbReference>
<name>A0A0K1PKQ6_9BACT</name>
<feature type="domain" description="UVR" evidence="16">
    <location>
        <begin position="687"/>
        <end position="722"/>
    </location>
</feature>
<feature type="binding site" evidence="13">
    <location>
        <begin position="98"/>
        <end position="105"/>
    </location>
    <ligand>
        <name>ATP</name>
        <dbReference type="ChEBI" id="CHEBI:30616"/>
    </ligand>
</feature>
<dbReference type="SMART" id="SM00487">
    <property type="entry name" value="DEXDc"/>
    <property type="match status" value="1"/>
</dbReference>
<dbReference type="Pfam" id="PF04851">
    <property type="entry name" value="ResIII"/>
    <property type="match status" value="1"/>
</dbReference>
<dbReference type="STRING" id="1391654.AKJ09_00782"/>
<evidence type="ECO:0000256" key="6">
    <source>
        <dbReference type="ARBA" id="ARBA00022769"/>
    </source>
</evidence>
<evidence type="ECO:0000259" key="16">
    <source>
        <dbReference type="PROSITE" id="PS50151"/>
    </source>
</evidence>
<feature type="region of interest" description="Disordered" evidence="15">
    <location>
        <begin position="741"/>
        <end position="774"/>
    </location>
</feature>
<protein>
    <recommendedName>
        <fullName evidence="12 13">UvrABC system protein B</fullName>
        <shortName evidence="13">Protein UvrB</shortName>
    </recommendedName>
    <alternativeName>
        <fullName evidence="13">Excinuclease ABC subunit B</fullName>
    </alternativeName>
</protein>
<dbReference type="InterPro" id="IPR024759">
    <property type="entry name" value="UvrB_YAD/RRR_dom"/>
</dbReference>
<dbReference type="InterPro" id="IPR041471">
    <property type="entry name" value="UvrB_inter"/>
</dbReference>
<dbReference type="SUPFAM" id="SSF46600">
    <property type="entry name" value="C-terminal UvrC-binding domain of UvrB"/>
    <property type="match status" value="1"/>
</dbReference>
<dbReference type="GO" id="GO:0009381">
    <property type="term" value="F:excinuclease ABC activity"/>
    <property type="evidence" value="ECO:0007669"/>
    <property type="project" value="UniProtKB-UniRule"/>
</dbReference>
<dbReference type="InterPro" id="IPR036876">
    <property type="entry name" value="UVR_dom_sf"/>
</dbReference>
<feature type="domain" description="Helicase ATP-binding" evidence="17">
    <location>
        <begin position="85"/>
        <end position="217"/>
    </location>
</feature>
<dbReference type="Gene3D" id="3.40.50.300">
    <property type="entry name" value="P-loop containing nucleotide triphosphate hydrolases"/>
    <property type="match status" value="3"/>
</dbReference>
<dbReference type="FunFam" id="3.40.50.300:FF:000477">
    <property type="entry name" value="UvrABC system protein B"/>
    <property type="match status" value="1"/>
</dbReference>
<evidence type="ECO:0000256" key="15">
    <source>
        <dbReference type="SAM" id="MobiDB-lite"/>
    </source>
</evidence>
<feature type="domain" description="Helicase C-terminal" evidence="18">
    <location>
        <begin position="490"/>
        <end position="656"/>
    </location>
</feature>
<reference evidence="19 20" key="1">
    <citation type="submission" date="2015-08" db="EMBL/GenBank/DDBJ databases">
        <authorList>
            <person name="Babu N.S."/>
            <person name="Beckwith C.J."/>
            <person name="Beseler K.G."/>
            <person name="Brison A."/>
            <person name="Carone J.V."/>
            <person name="Caskin T.P."/>
            <person name="Diamond M."/>
            <person name="Durham M.E."/>
            <person name="Foxe J.M."/>
            <person name="Go M."/>
            <person name="Henderson B.A."/>
            <person name="Jones I.B."/>
            <person name="McGettigan J.A."/>
            <person name="Micheletti S.J."/>
            <person name="Nasrallah M.E."/>
            <person name="Ortiz D."/>
            <person name="Piller C.R."/>
            <person name="Privatt S.R."/>
            <person name="Schneider S.L."/>
            <person name="Sharp S."/>
            <person name="Smith T.C."/>
            <person name="Stanton J.D."/>
            <person name="Ullery H.E."/>
            <person name="Wilson R.J."/>
            <person name="Serrano M.G."/>
            <person name="Buck G."/>
            <person name="Lee V."/>
            <person name="Wang Y."/>
            <person name="Carvalho R."/>
            <person name="Voegtly L."/>
            <person name="Shi R."/>
            <person name="Duckworth R."/>
            <person name="Johnson A."/>
            <person name="Loviza R."/>
            <person name="Walstead R."/>
            <person name="Shah Z."/>
            <person name="Kiflezghi M."/>
            <person name="Wade K."/>
            <person name="Ball S.L."/>
            <person name="Bradley K.W."/>
            <person name="Asai D.J."/>
            <person name="Bowman C.A."/>
            <person name="Russell D.A."/>
            <person name="Pope W.H."/>
            <person name="Jacobs-Sera D."/>
            <person name="Hendrix R.W."/>
            <person name="Hatfull G.F."/>
        </authorList>
    </citation>
    <scope>NUCLEOTIDE SEQUENCE [LARGE SCALE GENOMIC DNA]</scope>
    <source>
        <strain evidence="19 20">DSM 27648</strain>
    </source>
</reference>
<dbReference type="InterPro" id="IPR014001">
    <property type="entry name" value="Helicase_ATP-bd"/>
</dbReference>
<dbReference type="SUPFAM" id="SSF52540">
    <property type="entry name" value="P-loop containing nucleoside triphosphate hydrolases"/>
    <property type="match status" value="2"/>
</dbReference>
<dbReference type="InterPro" id="IPR006935">
    <property type="entry name" value="Helicase/UvrB_N"/>
</dbReference>
<keyword evidence="3 13" id="KW-0963">Cytoplasm</keyword>
<evidence type="ECO:0000313" key="19">
    <source>
        <dbReference type="EMBL" id="AKU94118.1"/>
    </source>
</evidence>
<gene>
    <name evidence="13" type="primary">uvrB</name>
    <name evidence="19" type="ORF">AKJ09_00782</name>
</gene>
<keyword evidence="8 13" id="KW-0267">Excision nuclease</keyword>
<dbReference type="Pfam" id="PF17757">
    <property type="entry name" value="UvrB_inter"/>
    <property type="match status" value="1"/>
</dbReference>
<dbReference type="SMART" id="SM00490">
    <property type="entry name" value="HELICc"/>
    <property type="match status" value="1"/>
</dbReference>
<keyword evidence="7 13" id="KW-0067">ATP-binding</keyword>
<dbReference type="CDD" id="cd17916">
    <property type="entry name" value="DEXHc_UvrB"/>
    <property type="match status" value="1"/>
</dbReference>
<evidence type="ECO:0000256" key="9">
    <source>
        <dbReference type="ARBA" id="ARBA00023204"/>
    </source>
</evidence>
<feature type="short sequence motif" description="Beta-hairpin" evidence="13">
    <location>
        <begin position="151"/>
        <end position="174"/>
    </location>
</feature>
<dbReference type="Pfam" id="PF00271">
    <property type="entry name" value="Helicase_C"/>
    <property type="match status" value="1"/>
</dbReference>
<evidence type="ECO:0000256" key="8">
    <source>
        <dbReference type="ARBA" id="ARBA00022881"/>
    </source>
</evidence>
<dbReference type="PROSITE" id="PS50151">
    <property type="entry name" value="UVR"/>
    <property type="match status" value="1"/>
</dbReference>
<comment type="similarity">
    <text evidence="2 13 14">Belongs to the UvrB family.</text>
</comment>
<dbReference type="GO" id="GO:0016887">
    <property type="term" value="F:ATP hydrolysis activity"/>
    <property type="evidence" value="ECO:0007669"/>
    <property type="project" value="InterPro"/>
</dbReference>
<evidence type="ECO:0000256" key="14">
    <source>
        <dbReference type="RuleBase" id="RU003587"/>
    </source>
</evidence>
<dbReference type="Proteomes" id="UP000064967">
    <property type="component" value="Chromosome"/>
</dbReference>
<dbReference type="Gene3D" id="4.10.860.10">
    <property type="entry name" value="UVR domain"/>
    <property type="match status" value="1"/>
</dbReference>
<dbReference type="Pfam" id="PF02151">
    <property type="entry name" value="UVR"/>
    <property type="match status" value="1"/>
</dbReference>
<evidence type="ECO:0000259" key="17">
    <source>
        <dbReference type="PROSITE" id="PS51192"/>
    </source>
</evidence>
<dbReference type="InterPro" id="IPR001943">
    <property type="entry name" value="UVR_dom"/>
</dbReference>
<evidence type="ECO:0000256" key="1">
    <source>
        <dbReference type="ARBA" id="ARBA00004496"/>
    </source>
</evidence>
<dbReference type="GO" id="GO:0009432">
    <property type="term" value="P:SOS response"/>
    <property type="evidence" value="ECO:0007669"/>
    <property type="project" value="UniProtKB-UniRule"/>
</dbReference>
<dbReference type="GO" id="GO:0005737">
    <property type="term" value="C:cytoplasm"/>
    <property type="evidence" value="ECO:0007669"/>
    <property type="project" value="UniProtKB-SubCell"/>
</dbReference>
<dbReference type="InterPro" id="IPR004807">
    <property type="entry name" value="UvrB"/>
</dbReference>
<dbReference type="CDD" id="cd18790">
    <property type="entry name" value="SF2_C_UvrB"/>
    <property type="match status" value="1"/>
</dbReference>
<keyword evidence="9 13" id="KW-0234">DNA repair</keyword>
<feature type="region of interest" description="Disordered" evidence="15">
    <location>
        <begin position="1"/>
        <end position="72"/>
    </location>
</feature>
<proteinExistence type="inferred from homology"/>
<dbReference type="EMBL" id="CP012333">
    <property type="protein sequence ID" value="AKU94118.1"/>
    <property type="molecule type" value="Genomic_DNA"/>
</dbReference>
<sequence length="774" mass="86564">MTNKPSGARRVRRDKVSEGSLDEAACGNSAQTGDFEARMQPLSRTQQGKPVARSGSQAQAVSPFKLSSNFEPRGDQPAAIEQLMKGLEDGEQHQVLLGITGSGKTFTIANVIARSGRPALILAPNKTLAAQLYGEMKELFPENAVEYFVSYYDYYQPEAYVPASDTYIDKDAIINDQIDRMRHSATRALLSRRDVIIVASVSCIYGIGSAESYHGLLIDLKVNEEFRRDNLLRMLVDIQYERNDIDFHRGTFRVRGDVVEVFPAYESDTAVRIEFFGDTIEAIKEVDPIRGKVKGSLDRYAIFPGSHYVTPQEQMRRAIGEIREALRERLDFFDKEGRFLEKQRLEQRTLYDIEMMEQMGFCNGIENYSRHLSARKAGDPPPTLIDYFPKDFLMILDESHQTIPQVAAMYRGDRARKETLVEYGFRLPSALDNRPLKFEEFEGHVVNAIYVSATPGDYELEKAQGTFVEQVIRPTGLTDPVVEVRPVSGQVDDLLVEIRDRASKNERVLCTTLTKRMAEDLTDYYRELGVRIRYLHSDIDTLERIDILRDLRLGEFDVLVGINLLREGLDLPEVSLVAIFDADKEGFLRSPRSLIQTIGRAARNSNGRVIMYGDSITPAMKNAIDETNRRRVIQEKYNKDHGIIPTTVIRAVMNLNPAAGTTDYFEVPKVPKAGKGGKGAAAQVDIGEQLRALRTEMFTAAENLEFERAAKLRDELKKLEAIAGGGDAAAGEAFYDPYAGAPKKSPKKASAARGAGAKAKAGAKTSASRGRWKR</sequence>
<dbReference type="KEGG" id="llu:AKJ09_00782"/>
<dbReference type="GO" id="GO:0006289">
    <property type="term" value="P:nucleotide-excision repair"/>
    <property type="evidence" value="ECO:0007669"/>
    <property type="project" value="UniProtKB-UniRule"/>
</dbReference>
<dbReference type="GO" id="GO:0003677">
    <property type="term" value="F:DNA binding"/>
    <property type="evidence" value="ECO:0007669"/>
    <property type="project" value="UniProtKB-UniRule"/>
</dbReference>
<evidence type="ECO:0000256" key="7">
    <source>
        <dbReference type="ARBA" id="ARBA00022840"/>
    </source>
</evidence>
<keyword evidence="6 13" id="KW-0228">DNA excision</keyword>
<organism evidence="19 20">
    <name type="scientific">Labilithrix luteola</name>
    <dbReference type="NCBI Taxonomy" id="1391654"/>
    <lineage>
        <taxon>Bacteria</taxon>
        <taxon>Pseudomonadati</taxon>
        <taxon>Myxococcota</taxon>
        <taxon>Polyangia</taxon>
        <taxon>Polyangiales</taxon>
        <taxon>Labilitrichaceae</taxon>
        <taxon>Labilithrix</taxon>
    </lineage>
</organism>
<dbReference type="AlphaFoldDB" id="A0A0K1PKQ6"/>
<dbReference type="InterPro" id="IPR027417">
    <property type="entry name" value="P-loop_NTPase"/>
</dbReference>
<evidence type="ECO:0000256" key="5">
    <source>
        <dbReference type="ARBA" id="ARBA00022763"/>
    </source>
</evidence>
<feature type="compositionally biased region" description="Polar residues" evidence="15">
    <location>
        <begin position="42"/>
        <end position="70"/>
    </location>
</feature>
<evidence type="ECO:0000256" key="10">
    <source>
        <dbReference type="ARBA" id="ARBA00023236"/>
    </source>
</evidence>
<evidence type="ECO:0000256" key="12">
    <source>
        <dbReference type="ARBA" id="ARBA00029504"/>
    </source>
</evidence>